<dbReference type="Gene3D" id="2.130.10.10">
    <property type="entry name" value="YVTN repeat-like/Quinoprotein amine dehydrogenase"/>
    <property type="match status" value="2"/>
</dbReference>
<dbReference type="InterPro" id="IPR015943">
    <property type="entry name" value="WD40/YVTN_repeat-like_dom_sf"/>
</dbReference>
<reference evidence="6" key="1">
    <citation type="journal article" date="2019" name="Int. J. Syst. Evol. Microbiol.">
        <title>The Global Catalogue of Microorganisms (GCM) 10K type strain sequencing project: providing services to taxonomists for standard genome sequencing and annotation.</title>
        <authorList>
            <consortium name="The Broad Institute Genomics Platform"/>
            <consortium name="The Broad Institute Genome Sequencing Center for Infectious Disease"/>
            <person name="Wu L."/>
            <person name="Ma J."/>
        </authorList>
    </citation>
    <scope>NUCLEOTIDE SEQUENCE [LARGE SCALE GENOMIC DNA]</scope>
    <source>
        <strain evidence="6">JCM 31486</strain>
    </source>
</reference>
<dbReference type="PANTHER" id="PTHR15622:SF2">
    <property type="entry name" value="U4_U6 SMALL NUCLEAR RIBONUCLEOPROTEIN PRP4"/>
    <property type="match status" value="1"/>
</dbReference>
<feature type="repeat" description="WD" evidence="4">
    <location>
        <begin position="31"/>
        <end position="72"/>
    </location>
</feature>
<feature type="repeat" description="WD" evidence="4">
    <location>
        <begin position="119"/>
        <end position="160"/>
    </location>
</feature>
<gene>
    <name evidence="5" type="ORF">ACFQ1S_13055</name>
</gene>
<dbReference type="Pfam" id="PF00400">
    <property type="entry name" value="WD40"/>
    <property type="match status" value="3"/>
</dbReference>
<evidence type="ECO:0000313" key="5">
    <source>
        <dbReference type="EMBL" id="MFD1046417.1"/>
    </source>
</evidence>
<name>A0ABW3M931_9PSEU</name>
<comment type="caution">
    <text evidence="5">The sequence shown here is derived from an EMBL/GenBank/DDBJ whole genome shotgun (WGS) entry which is preliminary data.</text>
</comment>
<sequence>GRALVLTATDRDGQMWDARDPYNPVPLGVLINQNQAPIDGAAFSPDSHLVATIGRHHDVALWDITDPRTPEFLSHLDVPDAVGAVFTLDADILVTGDNQGHAILWDVSAPRKPSRLDELRENFRNVNGVAVAPRGHVLATGDSRRNVRLWNVDNPRNPEQTAHHRDHTEAANEVAFSPDGHWLASTGDDWTVRLWHLTDTAEPTILLGRHGSPVLHVGFSPNGKFLITVSDDHTARIWDVSNPYEPESYAILTEPGLANAVFALDNQTVLTNGTHAIHQWPTDVDTVARQICATAGAPITHEEWTQYVGDDDYRPPCAP</sequence>
<keyword evidence="2" id="KW-0677">Repeat</keyword>
<evidence type="ECO:0000256" key="2">
    <source>
        <dbReference type="ARBA" id="ARBA00022737"/>
    </source>
</evidence>
<feature type="repeat" description="WD" evidence="4">
    <location>
        <begin position="164"/>
        <end position="205"/>
    </location>
</feature>
<feature type="repeat" description="WD" evidence="4">
    <location>
        <begin position="207"/>
        <end position="248"/>
    </location>
</feature>
<protein>
    <submittedName>
        <fullName evidence="5">WD40 repeat domain-containing protein</fullName>
    </submittedName>
</protein>
<evidence type="ECO:0000256" key="3">
    <source>
        <dbReference type="ARBA" id="ARBA00022786"/>
    </source>
</evidence>
<keyword evidence="1 4" id="KW-0853">WD repeat</keyword>
<dbReference type="InterPro" id="IPR051983">
    <property type="entry name" value="WSB_SOCS-box_domain"/>
</dbReference>
<dbReference type="InterPro" id="IPR019775">
    <property type="entry name" value="WD40_repeat_CS"/>
</dbReference>
<dbReference type="InterPro" id="IPR036322">
    <property type="entry name" value="WD40_repeat_dom_sf"/>
</dbReference>
<evidence type="ECO:0000256" key="4">
    <source>
        <dbReference type="PROSITE-ProRule" id="PRU00221"/>
    </source>
</evidence>
<evidence type="ECO:0000313" key="6">
    <source>
        <dbReference type="Proteomes" id="UP001597045"/>
    </source>
</evidence>
<feature type="non-terminal residue" evidence="5">
    <location>
        <position position="1"/>
    </location>
</feature>
<dbReference type="SMART" id="SM00320">
    <property type="entry name" value="WD40"/>
    <property type="match status" value="5"/>
</dbReference>
<keyword evidence="6" id="KW-1185">Reference proteome</keyword>
<dbReference type="PROSITE" id="PS00678">
    <property type="entry name" value="WD_REPEATS_1"/>
    <property type="match status" value="1"/>
</dbReference>
<evidence type="ECO:0000256" key="1">
    <source>
        <dbReference type="ARBA" id="ARBA00022574"/>
    </source>
</evidence>
<dbReference type="InterPro" id="IPR001680">
    <property type="entry name" value="WD40_rpt"/>
</dbReference>
<dbReference type="Proteomes" id="UP001597045">
    <property type="component" value="Unassembled WGS sequence"/>
</dbReference>
<keyword evidence="3" id="KW-0833">Ubl conjugation pathway</keyword>
<dbReference type="PROSITE" id="PS50294">
    <property type="entry name" value="WD_REPEATS_REGION"/>
    <property type="match status" value="2"/>
</dbReference>
<accession>A0ABW3M931</accession>
<dbReference type="SUPFAM" id="SSF50978">
    <property type="entry name" value="WD40 repeat-like"/>
    <property type="match status" value="1"/>
</dbReference>
<organism evidence="5 6">
    <name type="scientific">Kibdelosporangium lantanae</name>
    <dbReference type="NCBI Taxonomy" id="1497396"/>
    <lineage>
        <taxon>Bacteria</taxon>
        <taxon>Bacillati</taxon>
        <taxon>Actinomycetota</taxon>
        <taxon>Actinomycetes</taxon>
        <taxon>Pseudonocardiales</taxon>
        <taxon>Pseudonocardiaceae</taxon>
        <taxon>Kibdelosporangium</taxon>
    </lineage>
</organism>
<dbReference type="EMBL" id="JBHTIS010000648">
    <property type="protein sequence ID" value="MFD1046417.1"/>
    <property type="molecule type" value="Genomic_DNA"/>
</dbReference>
<proteinExistence type="predicted"/>
<dbReference type="PROSITE" id="PS50082">
    <property type="entry name" value="WD_REPEATS_2"/>
    <property type="match status" value="4"/>
</dbReference>
<dbReference type="PANTHER" id="PTHR15622">
    <property type="entry name" value="WD40 REPEAT PROTEIN"/>
    <property type="match status" value="1"/>
</dbReference>